<sequence length="134" mass="14362">MLPRDVTMPPTNAGQLRSWSAADGNNAPERCTRLPCGAKQTYPFVLSSVWRLLARAAQSLSPATPQRRRTPPPLVAFVVCHARTPTLHEGAKMVGRVTRSSSGPCCRGCRPPHDVGRATEQHAPLGIAAVCAPM</sequence>
<dbReference type="EMBL" id="LGTL01000003">
    <property type="protein sequence ID" value="KPA84168.1"/>
    <property type="molecule type" value="Genomic_DNA"/>
</dbReference>
<dbReference type="RefSeq" id="XP_015662610.1">
    <property type="nucleotide sequence ID" value="XM_015799132.1"/>
</dbReference>
<organism evidence="2 3">
    <name type="scientific">Leptomonas pyrrhocoris</name>
    <name type="common">Firebug parasite</name>
    <dbReference type="NCBI Taxonomy" id="157538"/>
    <lineage>
        <taxon>Eukaryota</taxon>
        <taxon>Discoba</taxon>
        <taxon>Euglenozoa</taxon>
        <taxon>Kinetoplastea</taxon>
        <taxon>Metakinetoplastina</taxon>
        <taxon>Trypanosomatida</taxon>
        <taxon>Trypanosomatidae</taxon>
        <taxon>Leishmaniinae</taxon>
        <taxon>Leptomonas</taxon>
    </lineage>
</organism>
<dbReference type="EMBL" id="LGTL01000003">
    <property type="protein sequence ID" value="KPA84170.1"/>
    <property type="molecule type" value="Genomic_DNA"/>
</dbReference>
<accession>A0A0M9G7D8</accession>
<gene>
    <name evidence="2" type="ORF">ABB37_02238</name>
</gene>
<dbReference type="EMBL" id="LGTL01000003">
    <property type="protein sequence ID" value="KPA84171.1"/>
    <property type="molecule type" value="Genomic_DNA"/>
</dbReference>
<proteinExistence type="predicted"/>
<dbReference type="EMBL" id="LGTL01000003">
    <property type="protein sequence ID" value="KPA84169.1"/>
    <property type="molecule type" value="Genomic_DNA"/>
</dbReference>
<evidence type="ECO:0000256" key="1">
    <source>
        <dbReference type="SAM" id="MobiDB-lite"/>
    </source>
</evidence>
<dbReference type="RefSeq" id="XP_015662609.1">
    <property type="nucleotide sequence ID" value="XM_015799131.1"/>
</dbReference>
<reference evidence="2 3" key="1">
    <citation type="submission" date="2015-07" db="EMBL/GenBank/DDBJ databases">
        <title>High-quality genome of monoxenous trypanosomatid Leptomonas pyrrhocoris.</title>
        <authorList>
            <person name="Flegontov P."/>
            <person name="Butenko A."/>
            <person name="Firsov S."/>
            <person name="Vlcek C."/>
            <person name="Logacheva M.D."/>
            <person name="Field M."/>
            <person name="Filatov D."/>
            <person name="Flegontova O."/>
            <person name="Gerasimov E."/>
            <person name="Jackson A.P."/>
            <person name="Kelly S."/>
            <person name="Opperdoes F."/>
            <person name="O'Reilly A."/>
            <person name="Votypka J."/>
            <person name="Yurchenko V."/>
            <person name="Lukes J."/>
        </authorList>
    </citation>
    <scope>NUCLEOTIDE SEQUENCE [LARGE SCALE GENOMIC DNA]</scope>
    <source>
        <strain evidence="2">H10</strain>
    </source>
</reference>
<protein>
    <submittedName>
        <fullName evidence="2">Uncharacterized protein</fullName>
    </submittedName>
</protein>
<dbReference type="VEuPathDB" id="TriTrypDB:LpyrH10_03_3890"/>
<name>A0A0M9G7D8_LEPPY</name>
<dbReference type="Proteomes" id="UP000037923">
    <property type="component" value="Unassembled WGS sequence"/>
</dbReference>
<dbReference type="AlphaFoldDB" id="A0A0M9G7D8"/>
<dbReference type="GeneID" id="26902533"/>
<comment type="caution">
    <text evidence="2">The sequence shown here is derived from an EMBL/GenBank/DDBJ whole genome shotgun (WGS) entry which is preliminary data.</text>
</comment>
<dbReference type="RefSeq" id="XP_015662608.1">
    <property type="nucleotide sequence ID" value="XM_015799130.1"/>
</dbReference>
<keyword evidence="3" id="KW-1185">Reference proteome</keyword>
<feature type="compositionally biased region" description="Polar residues" evidence="1">
    <location>
        <begin position="9"/>
        <end position="18"/>
    </location>
</feature>
<feature type="region of interest" description="Disordered" evidence="1">
    <location>
        <begin position="1"/>
        <end position="24"/>
    </location>
</feature>
<evidence type="ECO:0000313" key="3">
    <source>
        <dbReference type="Proteomes" id="UP000037923"/>
    </source>
</evidence>
<dbReference type="RefSeq" id="XP_015662607.1">
    <property type="nucleotide sequence ID" value="XM_015799129.1"/>
</dbReference>
<evidence type="ECO:0000313" key="2">
    <source>
        <dbReference type="EMBL" id="KPA84170.1"/>
    </source>
</evidence>